<dbReference type="Pfam" id="PF13843">
    <property type="entry name" value="DDE_Tnp_1_7"/>
    <property type="match status" value="1"/>
</dbReference>
<comment type="caution">
    <text evidence="2">The sequence shown here is derived from an EMBL/GenBank/DDBJ whole genome shotgun (WGS) entry which is preliminary data.</text>
</comment>
<dbReference type="PANTHER" id="PTHR46599">
    <property type="entry name" value="PIGGYBAC TRANSPOSABLE ELEMENT-DERIVED PROTEIN 4"/>
    <property type="match status" value="1"/>
</dbReference>
<dbReference type="InterPro" id="IPR029526">
    <property type="entry name" value="PGBD"/>
</dbReference>
<protein>
    <recommendedName>
        <fullName evidence="1">PiggyBac transposable element-derived protein domain-containing protein</fullName>
    </recommendedName>
</protein>
<dbReference type="EMBL" id="JBJQND010000004">
    <property type="protein sequence ID" value="KAL3879847.1"/>
    <property type="molecule type" value="Genomic_DNA"/>
</dbReference>
<accession>A0ABD3X492</accession>
<keyword evidence="3" id="KW-1185">Reference proteome</keyword>
<name>A0ABD3X492_SINWO</name>
<dbReference type="PANTHER" id="PTHR46599:SF2">
    <property type="entry name" value="PIGGYBAC TRANSPOSABLE ELEMENT-DERIVED PROTEIN 4-LIKE"/>
    <property type="match status" value="1"/>
</dbReference>
<evidence type="ECO:0000259" key="1">
    <source>
        <dbReference type="Pfam" id="PF13843"/>
    </source>
</evidence>
<organism evidence="2 3">
    <name type="scientific">Sinanodonta woodiana</name>
    <name type="common">Chinese pond mussel</name>
    <name type="synonym">Anodonta woodiana</name>
    <dbReference type="NCBI Taxonomy" id="1069815"/>
    <lineage>
        <taxon>Eukaryota</taxon>
        <taxon>Metazoa</taxon>
        <taxon>Spiralia</taxon>
        <taxon>Lophotrochozoa</taxon>
        <taxon>Mollusca</taxon>
        <taxon>Bivalvia</taxon>
        <taxon>Autobranchia</taxon>
        <taxon>Heteroconchia</taxon>
        <taxon>Palaeoheterodonta</taxon>
        <taxon>Unionida</taxon>
        <taxon>Unionoidea</taxon>
        <taxon>Unionidae</taxon>
        <taxon>Unioninae</taxon>
        <taxon>Sinanodonta</taxon>
    </lineage>
</organism>
<evidence type="ECO:0000313" key="2">
    <source>
        <dbReference type="EMBL" id="KAL3879847.1"/>
    </source>
</evidence>
<reference evidence="2 3" key="1">
    <citation type="submission" date="2024-11" db="EMBL/GenBank/DDBJ databases">
        <title>Chromosome-level genome assembly of the freshwater bivalve Anodonta woodiana.</title>
        <authorList>
            <person name="Chen X."/>
        </authorList>
    </citation>
    <scope>NUCLEOTIDE SEQUENCE [LARGE SCALE GENOMIC DNA]</scope>
    <source>
        <strain evidence="2">MN2024</strain>
        <tissue evidence="2">Gills</tissue>
    </source>
</reference>
<dbReference type="AlphaFoldDB" id="A0ABD3X492"/>
<dbReference type="Proteomes" id="UP001634394">
    <property type="component" value="Unassembled WGS sequence"/>
</dbReference>
<feature type="domain" description="PiggyBac transposable element-derived protein" evidence="1">
    <location>
        <begin position="1"/>
        <end position="144"/>
    </location>
</feature>
<sequence>MTAYKGRLSFKQYLPAKPTKFGIKVWLRADPHNGYVHEFQVYTGREEGQAGRTKEEGLGACVVNDLTEKIRGKSHAVYMDNFFSSPTLFESLRKDKIYCLGTVRAYRKGMPEEIKTAKLKNRGDSILMTKGNLCAVAWKDKKVVH</sequence>
<gene>
    <name evidence="2" type="ORF">ACJMK2_032126</name>
</gene>
<proteinExistence type="predicted"/>
<evidence type="ECO:0000313" key="3">
    <source>
        <dbReference type="Proteomes" id="UP001634394"/>
    </source>
</evidence>